<protein>
    <recommendedName>
        <fullName evidence="3">RNase H type-1 domain-containing protein</fullName>
    </recommendedName>
</protein>
<name>A0A7J8XBN8_GOSAI</name>
<comment type="caution">
    <text evidence="1">The sequence shown here is derived from an EMBL/GenBank/DDBJ whole genome shotgun (WGS) entry which is preliminary data.</text>
</comment>
<evidence type="ECO:0008006" key="3">
    <source>
        <dbReference type="Google" id="ProtNLM"/>
    </source>
</evidence>
<organism evidence="1 2">
    <name type="scientific">Gossypium aridum</name>
    <name type="common">American cotton</name>
    <name type="synonym">Erioxylum aridum</name>
    <dbReference type="NCBI Taxonomy" id="34290"/>
    <lineage>
        <taxon>Eukaryota</taxon>
        <taxon>Viridiplantae</taxon>
        <taxon>Streptophyta</taxon>
        <taxon>Embryophyta</taxon>
        <taxon>Tracheophyta</taxon>
        <taxon>Spermatophyta</taxon>
        <taxon>Magnoliopsida</taxon>
        <taxon>eudicotyledons</taxon>
        <taxon>Gunneridae</taxon>
        <taxon>Pentapetalae</taxon>
        <taxon>rosids</taxon>
        <taxon>malvids</taxon>
        <taxon>Malvales</taxon>
        <taxon>Malvaceae</taxon>
        <taxon>Malvoideae</taxon>
        <taxon>Gossypium</taxon>
    </lineage>
</organism>
<evidence type="ECO:0000313" key="2">
    <source>
        <dbReference type="Proteomes" id="UP000593577"/>
    </source>
</evidence>
<proteinExistence type="predicted"/>
<dbReference type="EMBL" id="JABFAA010000006">
    <property type="protein sequence ID" value="MBA0684490.1"/>
    <property type="molecule type" value="Genomic_DNA"/>
</dbReference>
<keyword evidence="2" id="KW-1185">Reference proteome</keyword>
<reference evidence="1 2" key="1">
    <citation type="journal article" date="2019" name="Genome Biol. Evol.">
        <title>Insights into the evolution of the New World diploid cottons (Gossypium, subgenus Houzingenia) based on genome sequencing.</title>
        <authorList>
            <person name="Grover C.E."/>
            <person name="Arick M.A. 2nd"/>
            <person name="Thrash A."/>
            <person name="Conover J.L."/>
            <person name="Sanders W.S."/>
            <person name="Peterson D.G."/>
            <person name="Frelichowski J.E."/>
            <person name="Scheffler J.A."/>
            <person name="Scheffler B.E."/>
            <person name="Wendel J.F."/>
        </authorList>
    </citation>
    <scope>NUCLEOTIDE SEQUENCE [LARGE SCALE GENOMIC DNA]</scope>
    <source>
        <strain evidence="1">185</strain>
        <tissue evidence="1">Leaf</tissue>
    </source>
</reference>
<gene>
    <name evidence="1" type="ORF">Goari_026074</name>
</gene>
<sequence length="45" mass="5089">MYKDGVVKVDSCFATVGGVMRYWNRKWILGFNQCLGTCSVLEAEL</sequence>
<accession>A0A7J8XBN8</accession>
<dbReference type="Proteomes" id="UP000593577">
    <property type="component" value="Unassembled WGS sequence"/>
</dbReference>
<dbReference type="AlphaFoldDB" id="A0A7J8XBN8"/>
<evidence type="ECO:0000313" key="1">
    <source>
        <dbReference type="EMBL" id="MBA0684490.1"/>
    </source>
</evidence>